<proteinExistence type="predicted"/>
<keyword evidence="2" id="KW-0012">Acyltransferase</keyword>
<dbReference type="PROSITE" id="PS51186">
    <property type="entry name" value="GNAT"/>
    <property type="match status" value="1"/>
</dbReference>
<evidence type="ECO:0000313" key="3">
    <source>
        <dbReference type="Proteomes" id="UP000006055"/>
    </source>
</evidence>
<accession>I4CA62</accession>
<dbReference type="EMBL" id="CP003360">
    <property type="protein sequence ID" value="AFM26453.1"/>
    <property type="molecule type" value="Genomic_DNA"/>
</dbReference>
<keyword evidence="3" id="KW-1185">Reference proteome</keyword>
<feature type="domain" description="N-acetyltransferase" evidence="1">
    <location>
        <begin position="17"/>
        <end position="181"/>
    </location>
</feature>
<dbReference type="OrthoDB" id="5503509at2"/>
<reference evidence="3" key="1">
    <citation type="submission" date="2012-06" db="EMBL/GenBank/DDBJ databases">
        <title>Complete sequence of chromosome of Desulfomonile tiedjei DSM 6799.</title>
        <authorList>
            <person name="Lucas S."/>
            <person name="Copeland A."/>
            <person name="Lapidus A."/>
            <person name="Glavina del Rio T."/>
            <person name="Dalin E."/>
            <person name="Tice H."/>
            <person name="Bruce D."/>
            <person name="Goodwin L."/>
            <person name="Pitluck S."/>
            <person name="Peters L."/>
            <person name="Ovchinnikova G."/>
            <person name="Zeytun A."/>
            <person name="Lu M."/>
            <person name="Kyrpides N."/>
            <person name="Mavromatis K."/>
            <person name="Ivanova N."/>
            <person name="Brettin T."/>
            <person name="Detter J.C."/>
            <person name="Han C."/>
            <person name="Larimer F."/>
            <person name="Land M."/>
            <person name="Hauser L."/>
            <person name="Markowitz V."/>
            <person name="Cheng J.-F."/>
            <person name="Hugenholtz P."/>
            <person name="Woyke T."/>
            <person name="Wu D."/>
            <person name="Spring S."/>
            <person name="Schroeder M."/>
            <person name="Brambilla E."/>
            <person name="Klenk H.-P."/>
            <person name="Eisen J.A."/>
        </authorList>
    </citation>
    <scope>NUCLEOTIDE SEQUENCE [LARGE SCALE GENOMIC DNA]</scope>
    <source>
        <strain evidence="3">ATCC 49306 / DSM 6799 / DCB-1</strain>
    </source>
</reference>
<dbReference type="Proteomes" id="UP000006055">
    <property type="component" value="Chromosome"/>
</dbReference>
<name>I4CA62_DESTA</name>
<dbReference type="Gene3D" id="3.40.630.30">
    <property type="match status" value="1"/>
</dbReference>
<organism evidence="2 3">
    <name type="scientific">Desulfomonile tiedjei (strain ATCC 49306 / DSM 6799 / DCB-1)</name>
    <dbReference type="NCBI Taxonomy" id="706587"/>
    <lineage>
        <taxon>Bacteria</taxon>
        <taxon>Pseudomonadati</taxon>
        <taxon>Thermodesulfobacteriota</taxon>
        <taxon>Desulfomonilia</taxon>
        <taxon>Desulfomonilales</taxon>
        <taxon>Desulfomonilaceae</taxon>
        <taxon>Desulfomonile</taxon>
    </lineage>
</organism>
<dbReference type="SUPFAM" id="SSF55729">
    <property type="entry name" value="Acyl-CoA N-acyltransferases (Nat)"/>
    <property type="match status" value="1"/>
</dbReference>
<dbReference type="KEGG" id="dti:Desti_3811"/>
<dbReference type="Pfam" id="PF00583">
    <property type="entry name" value="Acetyltransf_1"/>
    <property type="match status" value="1"/>
</dbReference>
<sequence length="187" mass="21832">MFDDYPKEIITKDGLPVLLRPLVPEDEHKLLELFARIPEDERWFLRENLADPDVMHEWIQHLDFSRLLPLVAVTPDGTIIANVRLHKRPSDCLSHVAHLRINVDPEYRQQRIGTWMLLDTIKLAMNIGIEILVAEFVSGVEDAAKNGAHKLDFREQAVLKDYVKDRQGKYRDLIIMLKTLQRDWGDF</sequence>
<dbReference type="STRING" id="706587.Desti_3811"/>
<dbReference type="HOGENOM" id="CLU_119400_1_0_7"/>
<dbReference type="GO" id="GO:0016747">
    <property type="term" value="F:acyltransferase activity, transferring groups other than amino-acyl groups"/>
    <property type="evidence" value="ECO:0007669"/>
    <property type="project" value="InterPro"/>
</dbReference>
<dbReference type="InterPro" id="IPR000182">
    <property type="entry name" value="GNAT_dom"/>
</dbReference>
<dbReference type="eggNOG" id="COG1247">
    <property type="taxonomic scope" value="Bacteria"/>
</dbReference>
<dbReference type="CDD" id="cd04301">
    <property type="entry name" value="NAT_SF"/>
    <property type="match status" value="1"/>
</dbReference>
<evidence type="ECO:0000259" key="1">
    <source>
        <dbReference type="PROSITE" id="PS51186"/>
    </source>
</evidence>
<dbReference type="RefSeq" id="WP_014811579.1">
    <property type="nucleotide sequence ID" value="NC_018025.1"/>
</dbReference>
<protein>
    <submittedName>
        <fullName evidence="2">Sortase-like acyltransferase</fullName>
    </submittedName>
</protein>
<dbReference type="InterPro" id="IPR016181">
    <property type="entry name" value="Acyl_CoA_acyltransferase"/>
</dbReference>
<evidence type="ECO:0000313" key="2">
    <source>
        <dbReference type="EMBL" id="AFM26453.1"/>
    </source>
</evidence>
<gene>
    <name evidence="2" type="ordered locus">Desti_3811</name>
</gene>
<keyword evidence="2" id="KW-0808">Transferase</keyword>
<dbReference type="AlphaFoldDB" id="I4CA62"/>